<dbReference type="GO" id="GO:0008734">
    <property type="term" value="F:L-aspartate oxidase activity"/>
    <property type="evidence" value="ECO:0007669"/>
    <property type="project" value="UniProtKB-EC"/>
</dbReference>
<dbReference type="Proteomes" id="UP000823854">
    <property type="component" value="Unassembled WGS sequence"/>
</dbReference>
<dbReference type="SUPFAM" id="SSF46977">
    <property type="entry name" value="Succinate dehydrogenase/fumarate reductase flavoprotein C-terminal domain"/>
    <property type="match status" value="1"/>
</dbReference>
<dbReference type="Gene3D" id="3.90.700.10">
    <property type="entry name" value="Succinate dehydrogenase/fumarate reductase flavoprotein, catalytic domain"/>
    <property type="match status" value="1"/>
</dbReference>
<dbReference type="InterPro" id="IPR003953">
    <property type="entry name" value="FAD-dep_OxRdtase_2_FAD-bd"/>
</dbReference>
<dbReference type="InterPro" id="IPR015939">
    <property type="entry name" value="Fum_Rdtase/Succ_DH_flav-like_C"/>
</dbReference>
<evidence type="ECO:0000256" key="6">
    <source>
        <dbReference type="ARBA" id="ARBA00022630"/>
    </source>
</evidence>
<evidence type="ECO:0000256" key="5">
    <source>
        <dbReference type="ARBA" id="ARBA00021901"/>
    </source>
</evidence>
<evidence type="ECO:0000313" key="15">
    <source>
        <dbReference type="Proteomes" id="UP000823854"/>
    </source>
</evidence>
<dbReference type="GO" id="GO:0044281">
    <property type="term" value="P:small molecule metabolic process"/>
    <property type="evidence" value="ECO:0007669"/>
    <property type="project" value="UniProtKB-ARBA"/>
</dbReference>
<dbReference type="EC" id="1.4.3.16" evidence="4"/>
<comment type="similarity">
    <text evidence="3">Belongs to the FAD-dependent oxidoreductase 2 family. NadB subfamily.</text>
</comment>
<evidence type="ECO:0000259" key="12">
    <source>
        <dbReference type="Pfam" id="PF00890"/>
    </source>
</evidence>
<evidence type="ECO:0000256" key="2">
    <source>
        <dbReference type="ARBA" id="ARBA00004950"/>
    </source>
</evidence>
<evidence type="ECO:0000256" key="11">
    <source>
        <dbReference type="PIRSR" id="PIRSR000171-1"/>
    </source>
</evidence>
<dbReference type="SUPFAM" id="SSF51905">
    <property type="entry name" value="FAD/NAD(P)-binding domain"/>
    <property type="match status" value="1"/>
</dbReference>
<comment type="pathway">
    <text evidence="2">Cofactor biosynthesis; NAD(+) biosynthesis; iminoaspartate from L-aspartate (oxidase route): step 1/1.</text>
</comment>
<keyword evidence="6" id="KW-0285">Flavoprotein</keyword>
<dbReference type="Pfam" id="PF00890">
    <property type="entry name" value="FAD_binding_2"/>
    <property type="match status" value="1"/>
</dbReference>
<evidence type="ECO:0000256" key="8">
    <source>
        <dbReference type="ARBA" id="ARBA00029426"/>
    </source>
</evidence>
<reference evidence="14" key="1">
    <citation type="journal article" date="2021" name="PeerJ">
        <title>Extensive microbial diversity within the chicken gut microbiome revealed by metagenomics and culture.</title>
        <authorList>
            <person name="Gilroy R."/>
            <person name="Ravi A."/>
            <person name="Getino M."/>
            <person name="Pursley I."/>
            <person name="Horton D.L."/>
            <person name="Alikhan N.F."/>
            <person name="Baker D."/>
            <person name="Gharbi K."/>
            <person name="Hall N."/>
            <person name="Watson M."/>
            <person name="Adriaenssens E.M."/>
            <person name="Foster-Nyarko E."/>
            <person name="Jarju S."/>
            <person name="Secka A."/>
            <person name="Antonio M."/>
            <person name="Oren A."/>
            <person name="Chaudhuri R.R."/>
            <person name="La Ragione R."/>
            <person name="Hildebrand F."/>
            <person name="Pallen M.J."/>
        </authorList>
    </citation>
    <scope>NUCLEOTIDE SEQUENCE</scope>
    <source>
        <strain evidence="14">CHK130-7132</strain>
    </source>
</reference>
<proteinExistence type="inferred from homology"/>
<reference evidence="14" key="2">
    <citation type="submission" date="2021-04" db="EMBL/GenBank/DDBJ databases">
        <authorList>
            <person name="Gilroy R."/>
        </authorList>
    </citation>
    <scope>NUCLEOTIDE SEQUENCE</scope>
    <source>
        <strain evidence="14">CHK130-7132</strain>
    </source>
</reference>
<gene>
    <name evidence="14" type="ORF">H9932_13070</name>
</gene>
<dbReference type="AlphaFoldDB" id="A0A9D2Q481"/>
<evidence type="ECO:0000256" key="7">
    <source>
        <dbReference type="ARBA" id="ARBA00023002"/>
    </source>
</evidence>
<evidence type="ECO:0000259" key="13">
    <source>
        <dbReference type="Pfam" id="PF02910"/>
    </source>
</evidence>
<feature type="active site" description="Proton acceptor" evidence="11">
    <location>
        <position position="291"/>
    </location>
</feature>
<dbReference type="PIRSF" id="PIRSF000171">
    <property type="entry name" value="SDHA_APRA_LASPO"/>
    <property type="match status" value="1"/>
</dbReference>
<dbReference type="InterPro" id="IPR027477">
    <property type="entry name" value="Succ_DH/fumarate_Rdtase_cat_sf"/>
</dbReference>
<dbReference type="FunFam" id="3.90.700.10:FF:000002">
    <property type="entry name" value="L-aspartate oxidase"/>
    <property type="match status" value="1"/>
</dbReference>
<sequence length="584" mass="63127">MSTDASPLPDRLISTSVLVIGTGGAGLRASIELAERGVQVLAVGKRRTHDAHTTLAAGGINAALGTMDPEDSWQHHAADTLRESYLLADPAIVEQVARNAARGIEDLERWGMPFAREADGRLSQRFFGAHTYRRTCYAGDYTGLEIQRTLMRRAAELSVPIIDTVYVTRLLVAGGTIFGAYGFDVVTGQGVQILADAVILAAGGHTRIWRVTSSRRDENTGDSFRLAALAGARLRDAELVQFHPSGLLEPEDAAGTLVSEAARGEGGVLRNALGERFMERYDPQRLELSTRDRVALANFTEIAEGRGTEHGGVLLDVSHLPREQILEKLPRVYRTLIDLQMLDITESPIEVAPTAHYSMGGVWVRAEDHGTGVEGLFAIGEAASGLHGANRLGGNSLIELLVYGRITGEVAAEHAASRTRVDRDPEAVREARAEHSALLSGEGTEVPRRLQREVREVMTEHAGVVRSEEGLRAGIEKIAALEERAGHVTAHPDVAGFDDLAHAFDLKGSLLAARATLECALERRETRGCHNRSDFPEQDPALRGNMTWTPQGGAVFEPLPEIPAALRELVERPADDSPAGKLVE</sequence>
<evidence type="ECO:0000256" key="4">
    <source>
        <dbReference type="ARBA" id="ARBA00012173"/>
    </source>
</evidence>
<dbReference type="InterPro" id="IPR036188">
    <property type="entry name" value="FAD/NAD-bd_sf"/>
</dbReference>
<comment type="catalytic activity">
    <reaction evidence="10">
        <text>L-aspartate + O2 = iminosuccinate + H2O2</text>
        <dbReference type="Rhea" id="RHEA:25876"/>
        <dbReference type="ChEBI" id="CHEBI:15379"/>
        <dbReference type="ChEBI" id="CHEBI:16240"/>
        <dbReference type="ChEBI" id="CHEBI:29991"/>
        <dbReference type="ChEBI" id="CHEBI:77875"/>
        <dbReference type="EC" id="1.4.3.16"/>
    </reaction>
    <physiologicalReaction direction="left-to-right" evidence="10">
        <dbReference type="Rhea" id="RHEA:25877"/>
    </physiologicalReaction>
</comment>
<evidence type="ECO:0000256" key="10">
    <source>
        <dbReference type="ARBA" id="ARBA00048305"/>
    </source>
</evidence>
<dbReference type="Gene3D" id="3.50.50.60">
    <property type="entry name" value="FAD/NAD(P)-binding domain"/>
    <property type="match status" value="1"/>
</dbReference>
<comment type="cofactor">
    <cofactor evidence="1">
        <name>FAD</name>
        <dbReference type="ChEBI" id="CHEBI:57692"/>
    </cofactor>
</comment>
<feature type="domain" description="Fumarate reductase/succinate dehydrogenase flavoprotein-like C-terminal" evidence="13">
    <location>
        <begin position="452"/>
        <end position="540"/>
    </location>
</feature>
<dbReference type="SUPFAM" id="SSF56425">
    <property type="entry name" value="Succinate dehydrogenase/fumarate reductase flavoprotein, catalytic domain"/>
    <property type="match status" value="1"/>
</dbReference>
<feature type="domain" description="FAD-dependent oxidoreductase 2 FAD-binding" evidence="12">
    <location>
        <begin position="17"/>
        <end position="397"/>
    </location>
</feature>
<evidence type="ECO:0000256" key="3">
    <source>
        <dbReference type="ARBA" id="ARBA00008562"/>
    </source>
</evidence>
<comment type="caution">
    <text evidence="14">The sequence shown here is derived from an EMBL/GenBank/DDBJ whole genome shotgun (WGS) entry which is preliminary data.</text>
</comment>
<accession>A0A9D2Q481</accession>
<dbReference type="InterPro" id="IPR037099">
    <property type="entry name" value="Fum_R/Succ_DH_flav-like_C_sf"/>
</dbReference>
<dbReference type="GO" id="GO:0033765">
    <property type="term" value="F:steroid dehydrogenase activity, acting on the CH-CH group of donors"/>
    <property type="evidence" value="ECO:0007669"/>
    <property type="project" value="UniProtKB-ARBA"/>
</dbReference>
<evidence type="ECO:0000313" key="14">
    <source>
        <dbReference type="EMBL" id="HJC70590.1"/>
    </source>
</evidence>
<organism evidence="14 15">
    <name type="scientific">Candidatus Brachybacterium intestinipullorum</name>
    <dbReference type="NCBI Taxonomy" id="2838512"/>
    <lineage>
        <taxon>Bacteria</taxon>
        <taxon>Bacillati</taxon>
        <taxon>Actinomycetota</taxon>
        <taxon>Actinomycetes</taxon>
        <taxon>Micrococcales</taxon>
        <taxon>Dermabacteraceae</taxon>
        <taxon>Brachybacterium</taxon>
    </lineage>
</organism>
<dbReference type="InterPro" id="IPR030664">
    <property type="entry name" value="SdhA/FrdA/AprA"/>
</dbReference>
<protein>
    <recommendedName>
        <fullName evidence="5">L-aspartate oxidase</fullName>
        <ecNumber evidence="4">1.4.3.16</ecNumber>
    </recommendedName>
    <alternativeName>
        <fullName evidence="9">Quinolinate synthase B</fullName>
    </alternativeName>
</protein>
<evidence type="ECO:0000256" key="1">
    <source>
        <dbReference type="ARBA" id="ARBA00001974"/>
    </source>
</evidence>
<keyword evidence="7" id="KW-0560">Oxidoreductase</keyword>
<comment type="function">
    <text evidence="8">Catalyzes the oxidation of L-aspartate to iminoaspartate, the first step in the de novo biosynthesis of NAD(+).</text>
</comment>
<evidence type="ECO:0000256" key="9">
    <source>
        <dbReference type="ARBA" id="ARBA00030386"/>
    </source>
</evidence>
<dbReference type="PANTHER" id="PTHR11632">
    <property type="entry name" value="SUCCINATE DEHYDROGENASE 2 FLAVOPROTEIN SUBUNIT"/>
    <property type="match status" value="1"/>
</dbReference>
<dbReference type="EMBL" id="DWWC01000273">
    <property type="protein sequence ID" value="HJC70590.1"/>
    <property type="molecule type" value="Genomic_DNA"/>
</dbReference>
<dbReference type="PANTHER" id="PTHR11632:SF51">
    <property type="entry name" value="SUCCINATE DEHYDROGENASE [UBIQUINONE] FLAVOPROTEIN SUBUNIT, MITOCHONDRIAL"/>
    <property type="match status" value="1"/>
</dbReference>
<name>A0A9D2Q481_9MICO</name>
<dbReference type="Gene3D" id="1.20.58.100">
    <property type="entry name" value="Fumarate reductase/succinate dehydrogenase flavoprotein-like, C-terminal domain"/>
    <property type="match status" value="1"/>
</dbReference>
<dbReference type="PRINTS" id="PR00368">
    <property type="entry name" value="FADPNR"/>
</dbReference>
<dbReference type="Pfam" id="PF02910">
    <property type="entry name" value="Succ_DH_flav_C"/>
    <property type="match status" value="1"/>
</dbReference>